<gene>
    <name evidence="2" type="ORF">AT268_32235</name>
</gene>
<keyword evidence="1" id="KW-1133">Transmembrane helix</keyword>
<evidence type="ECO:0000313" key="3">
    <source>
        <dbReference type="Proteomes" id="UP000075476"/>
    </source>
</evidence>
<sequence>MKGLIKVKYLLLGGIFIFLNYRFPSVHDFNIVIGSFLLTVFIAYDITNRKLKREEMNEDERLRKMIYRDFPAPKFAPEGKQVIIERLRTDKYQVYTIKGTYSFVAERGPFDLIFGIKKEKLSDIDFSNIIA</sequence>
<comment type="caution">
    <text evidence="2">The sequence shown here is derived from an EMBL/GenBank/DDBJ whole genome shotgun (WGS) entry which is preliminary data.</text>
</comment>
<keyword evidence="1" id="KW-0812">Transmembrane</keyword>
<name>A0A9X0SPE2_BACCE</name>
<organism evidence="2 3">
    <name type="scientific">Bacillus cereus</name>
    <dbReference type="NCBI Taxonomy" id="1396"/>
    <lineage>
        <taxon>Bacteria</taxon>
        <taxon>Bacillati</taxon>
        <taxon>Bacillota</taxon>
        <taxon>Bacilli</taxon>
        <taxon>Bacillales</taxon>
        <taxon>Bacillaceae</taxon>
        <taxon>Bacillus</taxon>
        <taxon>Bacillus cereus group</taxon>
    </lineage>
</organism>
<protein>
    <submittedName>
        <fullName evidence="2">Uncharacterized protein</fullName>
    </submittedName>
</protein>
<reference evidence="2 3" key="1">
    <citation type="submission" date="2015-12" db="EMBL/GenBank/DDBJ databases">
        <title>Bacillus cereus Group isolate.</title>
        <authorList>
            <person name="Kovac J."/>
        </authorList>
    </citation>
    <scope>NUCLEOTIDE SEQUENCE [LARGE SCALE GENOMIC DNA]</scope>
    <source>
        <strain evidence="2 3">FSL K6-0073</strain>
    </source>
</reference>
<feature type="transmembrane region" description="Helical" evidence="1">
    <location>
        <begin position="7"/>
        <end position="23"/>
    </location>
</feature>
<feature type="transmembrane region" description="Helical" evidence="1">
    <location>
        <begin position="29"/>
        <end position="47"/>
    </location>
</feature>
<dbReference type="Proteomes" id="UP000075476">
    <property type="component" value="Unassembled WGS sequence"/>
</dbReference>
<dbReference type="AlphaFoldDB" id="A0A9X0SPE2"/>
<accession>A0A9X0SPE2</accession>
<dbReference type="EMBL" id="LOMO01000001">
    <property type="protein sequence ID" value="KXY51170.1"/>
    <property type="molecule type" value="Genomic_DNA"/>
</dbReference>
<keyword evidence="1" id="KW-0472">Membrane</keyword>
<proteinExistence type="predicted"/>
<evidence type="ECO:0000256" key="1">
    <source>
        <dbReference type="SAM" id="Phobius"/>
    </source>
</evidence>
<evidence type="ECO:0000313" key="2">
    <source>
        <dbReference type="EMBL" id="KXY51170.1"/>
    </source>
</evidence>